<dbReference type="Proteomes" id="UP000015101">
    <property type="component" value="Unassembled WGS sequence"/>
</dbReference>
<protein>
    <recommendedName>
        <fullName evidence="4">MULE transposase domain-containing protein</fullName>
    </recommendedName>
</protein>
<reference evidence="2" key="3">
    <citation type="submission" date="2015-06" db="UniProtKB">
        <authorList>
            <consortium name="EnsemblMetazoa"/>
        </authorList>
    </citation>
    <scope>IDENTIFICATION</scope>
</reference>
<dbReference type="PANTHER" id="PTHR47160">
    <property type="entry name" value="PUTATIVE-RELATED"/>
    <property type="match status" value="1"/>
</dbReference>
<dbReference type="PANTHER" id="PTHR47160:SF10">
    <property type="entry name" value="MULE TRANSPOSASE DOMAIN-CONTAINING PROTEIN"/>
    <property type="match status" value="1"/>
</dbReference>
<dbReference type="EnsemblMetazoa" id="HelroT184089">
    <property type="protein sequence ID" value="HelroP184089"/>
    <property type="gene ID" value="HelroG184089"/>
</dbReference>
<dbReference type="CTD" id="20209351"/>
<evidence type="ECO:0000313" key="1">
    <source>
        <dbReference type="EMBL" id="ESO08270.1"/>
    </source>
</evidence>
<dbReference type="InParanoid" id="T1FKK2"/>
<dbReference type="HOGENOM" id="CLU_691306_0_0_1"/>
<proteinExistence type="predicted"/>
<sequence>MKQAACLVSTSKPTHVYASELVSMNEDVKRKLTSKDHMTRRLRYQKRKHFPKEPESATDLNIPDDFKTISSTSDTPFLMYDNGINSENRLILYSCLNQLTILSTHSRWFMDGNFSLCPRIFHQIYIIRIQTRDDLYITCVYVLMTTKTQQSYEELFRALKDEFKTCLVTTFRLKHVFFHLTQSSWRKINELGLSATYKQNENIRHFVGMVDGLAFLRIQDVEEGIIYLLNNIPNNDDDIRKFVNYFDEFYCRGKLRIVPGNNPLTILLRRTPPVFPPELWNMNEITVSGNARTNNICEGWNSSFRSLVGHSNPSIWTLLRAFQLDRSMNINAFNQLQEGRPTLKKTSQHTINHQRRLRNICNDLNNEFVTIPIALQAIGHTILLTRDYDYI</sequence>
<dbReference type="EMBL" id="AMQM01009186">
    <property type="status" value="NOT_ANNOTATED_CDS"/>
    <property type="molecule type" value="Genomic_DNA"/>
</dbReference>
<dbReference type="EMBL" id="KB096104">
    <property type="protein sequence ID" value="ESO08270.1"/>
    <property type="molecule type" value="Genomic_DNA"/>
</dbReference>
<keyword evidence="3" id="KW-1185">Reference proteome</keyword>
<dbReference type="AlphaFoldDB" id="T1FKK2"/>
<dbReference type="OMA" id="TEASTCK"/>
<dbReference type="eggNOG" id="ENOG502S0Z1">
    <property type="taxonomic scope" value="Eukaryota"/>
</dbReference>
<name>T1FKK2_HELRO</name>
<dbReference type="KEGG" id="hro:HELRODRAFT_184089"/>
<organism evidence="2 3">
    <name type="scientific">Helobdella robusta</name>
    <name type="common">Californian leech</name>
    <dbReference type="NCBI Taxonomy" id="6412"/>
    <lineage>
        <taxon>Eukaryota</taxon>
        <taxon>Metazoa</taxon>
        <taxon>Spiralia</taxon>
        <taxon>Lophotrochozoa</taxon>
        <taxon>Annelida</taxon>
        <taxon>Clitellata</taxon>
        <taxon>Hirudinea</taxon>
        <taxon>Rhynchobdellida</taxon>
        <taxon>Glossiphoniidae</taxon>
        <taxon>Helobdella</taxon>
    </lineage>
</organism>
<reference evidence="1 3" key="2">
    <citation type="journal article" date="2013" name="Nature">
        <title>Insights into bilaterian evolution from three spiralian genomes.</title>
        <authorList>
            <person name="Simakov O."/>
            <person name="Marletaz F."/>
            <person name="Cho S.J."/>
            <person name="Edsinger-Gonzales E."/>
            <person name="Havlak P."/>
            <person name="Hellsten U."/>
            <person name="Kuo D.H."/>
            <person name="Larsson T."/>
            <person name="Lv J."/>
            <person name="Arendt D."/>
            <person name="Savage R."/>
            <person name="Osoegawa K."/>
            <person name="de Jong P."/>
            <person name="Grimwood J."/>
            <person name="Chapman J.A."/>
            <person name="Shapiro H."/>
            <person name="Aerts A."/>
            <person name="Otillar R.P."/>
            <person name="Terry A.Y."/>
            <person name="Boore J.L."/>
            <person name="Grigoriev I.V."/>
            <person name="Lindberg D.R."/>
            <person name="Seaver E.C."/>
            <person name="Weisblat D.A."/>
            <person name="Putnam N.H."/>
            <person name="Rokhsar D.S."/>
        </authorList>
    </citation>
    <scope>NUCLEOTIDE SEQUENCE</scope>
</reference>
<reference evidence="3" key="1">
    <citation type="submission" date="2012-12" db="EMBL/GenBank/DDBJ databases">
        <authorList>
            <person name="Hellsten U."/>
            <person name="Grimwood J."/>
            <person name="Chapman J.A."/>
            <person name="Shapiro H."/>
            <person name="Aerts A."/>
            <person name="Otillar R.P."/>
            <person name="Terry A.Y."/>
            <person name="Boore J.L."/>
            <person name="Simakov O."/>
            <person name="Marletaz F."/>
            <person name="Cho S.-J."/>
            <person name="Edsinger-Gonzales E."/>
            <person name="Havlak P."/>
            <person name="Kuo D.-H."/>
            <person name="Larsson T."/>
            <person name="Lv J."/>
            <person name="Arendt D."/>
            <person name="Savage R."/>
            <person name="Osoegawa K."/>
            <person name="de Jong P."/>
            <person name="Lindberg D.R."/>
            <person name="Seaver E.C."/>
            <person name="Weisblat D.A."/>
            <person name="Putnam N.H."/>
            <person name="Grigoriev I.V."/>
            <person name="Rokhsar D.S."/>
        </authorList>
    </citation>
    <scope>NUCLEOTIDE SEQUENCE</scope>
</reference>
<accession>T1FKK2</accession>
<gene>
    <name evidence="2" type="primary">20209351</name>
    <name evidence="1" type="ORF">HELRODRAFT_184089</name>
</gene>
<evidence type="ECO:0000313" key="2">
    <source>
        <dbReference type="EnsemblMetazoa" id="HelroP184089"/>
    </source>
</evidence>
<dbReference type="GeneID" id="20209351"/>
<dbReference type="OrthoDB" id="6149701at2759"/>
<evidence type="ECO:0000313" key="3">
    <source>
        <dbReference type="Proteomes" id="UP000015101"/>
    </source>
</evidence>
<evidence type="ECO:0008006" key="4">
    <source>
        <dbReference type="Google" id="ProtNLM"/>
    </source>
</evidence>
<dbReference type="RefSeq" id="XP_009013632.1">
    <property type="nucleotide sequence ID" value="XM_009015384.1"/>
</dbReference>